<evidence type="ECO:0000256" key="12">
    <source>
        <dbReference type="ARBA" id="ARBA00023242"/>
    </source>
</evidence>
<protein>
    <recommendedName>
        <fullName evidence="5">EKC/KEOPS complex subunit GON7</fullName>
    </recommendedName>
</protein>
<evidence type="ECO:0000256" key="7">
    <source>
        <dbReference type="ARBA" id="ARBA00022694"/>
    </source>
</evidence>
<dbReference type="GO" id="GO:0005634">
    <property type="term" value="C:nucleus"/>
    <property type="evidence" value="ECO:0007669"/>
    <property type="project" value="UniProtKB-SubCell"/>
</dbReference>
<accession>A0AA38RJK1</accession>
<dbReference type="Proteomes" id="UP001174694">
    <property type="component" value="Unassembled WGS sequence"/>
</dbReference>
<evidence type="ECO:0000256" key="4">
    <source>
        <dbReference type="ARBA" id="ARBA00011534"/>
    </source>
</evidence>
<evidence type="ECO:0000256" key="3">
    <source>
        <dbReference type="ARBA" id="ARBA00008529"/>
    </source>
</evidence>
<dbReference type="AlphaFoldDB" id="A0AA38RJK1"/>
<comment type="subcellular location">
    <subcellularLocation>
        <location evidence="2">Chromosome</location>
        <location evidence="2">Telomere</location>
    </subcellularLocation>
    <subcellularLocation>
        <location evidence="1">Nucleus</location>
    </subcellularLocation>
</comment>
<feature type="region of interest" description="Disordered" evidence="14">
    <location>
        <begin position="1"/>
        <end position="46"/>
    </location>
</feature>
<dbReference type="GO" id="GO:0008033">
    <property type="term" value="P:tRNA processing"/>
    <property type="evidence" value="ECO:0007669"/>
    <property type="project" value="UniProtKB-KW"/>
</dbReference>
<dbReference type="Pfam" id="PF08738">
    <property type="entry name" value="Gon7"/>
    <property type="match status" value="1"/>
</dbReference>
<comment type="similarity">
    <text evidence="3">Belongs to the GON7 family.</text>
</comment>
<evidence type="ECO:0000256" key="2">
    <source>
        <dbReference type="ARBA" id="ARBA00004574"/>
    </source>
</evidence>
<dbReference type="GO" id="GO:0000781">
    <property type="term" value="C:chromosome, telomeric region"/>
    <property type="evidence" value="ECO:0007669"/>
    <property type="project" value="UniProtKB-SubCell"/>
</dbReference>
<name>A0AA38RJK1_9PEZI</name>
<dbReference type="EMBL" id="JANBVO010000049">
    <property type="protein sequence ID" value="KAJ9133563.1"/>
    <property type="molecule type" value="Genomic_DNA"/>
</dbReference>
<organism evidence="15 16">
    <name type="scientific">Pleurostoma richardsiae</name>
    <dbReference type="NCBI Taxonomy" id="41990"/>
    <lineage>
        <taxon>Eukaryota</taxon>
        <taxon>Fungi</taxon>
        <taxon>Dikarya</taxon>
        <taxon>Ascomycota</taxon>
        <taxon>Pezizomycotina</taxon>
        <taxon>Sordariomycetes</taxon>
        <taxon>Sordariomycetidae</taxon>
        <taxon>Calosphaeriales</taxon>
        <taxon>Pleurostomataceae</taxon>
        <taxon>Pleurostoma</taxon>
    </lineage>
</organism>
<evidence type="ECO:0000256" key="10">
    <source>
        <dbReference type="ARBA" id="ARBA00023159"/>
    </source>
</evidence>
<comment type="caution">
    <text evidence="15">The sequence shown here is derived from an EMBL/GenBank/DDBJ whole genome shotgun (WGS) entry which is preliminary data.</text>
</comment>
<evidence type="ECO:0000256" key="8">
    <source>
        <dbReference type="ARBA" id="ARBA00022895"/>
    </source>
</evidence>
<sequence>MASDGNSAASTPKLTATYNSPTSQSFAVSEQLPSMPTSPDAVEQKTKYLQGLRSAISAAQEQVNRELTQRMEEDKARDAASKAGQEKELEEEKEEENYGEEEQAEED</sequence>
<feature type="compositionally biased region" description="Polar residues" evidence="14">
    <location>
        <begin position="1"/>
        <end position="37"/>
    </location>
</feature>
<comment type="subunit">
    <text evidence="4">Component of the EKC/KEOPS complex composed of at least BUD32, CGI121, GON7, KAE1 and PCC1; the whole complex dimerizes.</text>
</comment>
<evidence type="ECO:0000256" key="11">
    <source>
        <dbReference type="ARBA" id="ARBA00023163"/>
    </source>
</evidence>
<keyword evidence="8" id="KW-0779">Telomere</keyword>
<keyword evidence="12" id="KW-0539">Nucleus</keyword>
<feature type="compositionally biased region" description="Acidic residues" evidence="14">
    <location>
        <begin position="88"/>
        <end position="107"/>
    </location>
</feature>
<dbReference type="InterPro" id="IPR014849">
    <property type="entry name" value="EKC/KEOPS_Gon7"/>
</dbReference>
<keyword evidence="6" id="KW-0158">Chromosome</keyword>
<keyword evidence="7" id="KW-0819">tRNA processing</keyword>
<evidence type="ECO:0000256" key="6">
    <source>
        <dbReference type="ARBA" id="ARBA00022454"/>
    </source>
</evidence>
<keyword evidence="16" id="KW-1185">Reference proteome</keyword>
<proteinExistence type="inferred from homology"/>
<evidence type="ECO:0000256" key="14">
    <source>
        <dbReference type="SAM" id="MobiDB-lite"/>
    </source>
</evidence>
<feature type="compositionally biased region" description="Basic and acidic residues" evidence="14">
    <location>
        <begin position="63"/>
        <end position="87"/>
    </location>
</feature>
<evidence type="ECO:0000256" key="1">
    <source>
        <dbReference type="ARBA" id="ARBA00004123"/>
    </source>
</evidence>
<evidence type="ECO:0000313" key="16">
    <source>
        <dbReference type="Proteomes" id="UP001174694"/>
    </source>
</evidence>
<feature type="region of interest" description="Disordered" evidence="14">
    <location>
        <begin position="60"/>
        <end position="107"/>
    </location>
</feature>
<evidence type="ECO:0000313" key="15">
    <source>
        <dbReference type="EMBL" id="KAJ9133563.1"/>
    </source>
</evidence>
<keyword evidence="10" id="KW-0010">Activator</keyword>
<gene>
    <name evidence="15" type="ORF">NKR23_g10658</name>
</gene>
<evidence type="ECO:0000256" key="13">
    <source>
        <dbReference type="ARBA" id="ARBA00025393"/>
    </source>
</evidence>
<reference evidence="15" key="1">
    <citation type="submission" date="2022-07" db="EMBL/GenBank/DDBJ databases">
        <title>Fungi with potential for degradation of polypropylene.</title>
        <authorList>
            <person name="Gostincar C."/>
        </authorList>
    </citation>
    <scope>NUCLEOTIDE SEQUENCE</scope>
    <source>
        <strain evidence="15">EXF-13308</strain>
    </source>
</reference>
<evidence type="ECO:0000256" key="9">
    <source>
        <dbReference type="ARBA" id="ARBA00023015"/>
    </source>
</evidence>
<evidence type="ECO:0000256" key="5">
    <source>
        <dbReference type="ARBA" id="ARBA00019746"/>
    </source>
</evidence>
<keyword evidence="9" id="KW-0805">Transcription regulation</keyword>
<comment type="function">
    <text evidence="13">Component of the EKC/KEOPS complex that is required for the formation of a threonylcarbamoyl group on adenosine at position 37 (t(6)A37) in tRNAs that read codons beginning with adenine. The complex is probably involved in the transfer of the threonylcarbamoyl moiety of threonylcarbamoyl-AMP (TC-AMP) to the N6 group of A37. GON7 likely plays a supporting role to the catalytic subunit KAE1 in the complex. The EKC/KEOPS complex also promotes both telomere uncapping and telomere elongation. The complex is required for efficient recruitment of transcriptional coactivators.</text>
</comment>
<keyword evidence="11" id="KW-0804">Transcription</keyword>